<comment type="caution">
    <text evidence="2">The sequence shown here is derived from an EMBL/GenBank/DDBJ whole genome shotgun (WGS) entry which is preliminary data.</text>
</comment>
<reference evidence="2 3" key="1">
    <citation type="submission" date="2019-04" db="EMBL/GenBank/DDBJ databases">
        <title>Lewinella litorea sp. nov., isolated from a marine sand.</title>
        <authorList>
            <person name="Yoon J.-H."/>
        </authorList>
    </citation>
    <scope>NUCLEOTIDE SEQUENCE [LARGE SCALE GENOMIC DNA]</scope>
    <source>
        <strain evidence="2 3">HSMS-39</strain>
    </source>
</reference>
<dbReference type="Proteomes" id="UP000308528">
    <property type="component" value="Unassembled WGS sequence"/>
</dbReference>
<dbReference type="AlphaFoldDB" id="A0A4S4NDA9"/>
<gene>
    <name evidence="2" type="ORF">E4021_14720</name>
</gene>
<proteinExistence type="predicted"/>
<evidence type="ECO:0000256" key="1">
    <source>
        <dbReference type="SAM" id="Coils"/>
    </source>
</evidence>
<dbReference type="EMBL" id="SRSF01000008">
    <property type="protein sequence ID" value="THH36517.1"/>
    <property type="molecule type" value="Genomic_DNA"/>
</dbReference>
<evidence type="ECO:0000313" key="3">
    <source>
        <dbReference type="Proteomes" id="UP000308528"/>
    </source>
</evidence>
<keyword evidence="1" id="KW-0175">Coiled coil</keyword>
<dbReference type="OrthoDB" id="1494591at2"/>
<feature type="coiled-coil region" evidence="1">
    <location>
        <begin position="7"/>
        <end position="55"/>
    </location>
</feature>
<sequence length="97" mass="11216">MKPATQLDGLEIKLRQLAAKMERQRVQHEATQAENENLKRELDRQLGVVNSLKDKLAQTQQPIAAGKAPAENNDEQREAIQFCLREIDRCLDWLHRN</sequence>
<accession>A0A4S4NDA9</accession>
<evidence type="ECO:0000313" key="2">
    <source>
        <dbReference type="EMBL" id="THH36517.1"/>
    </source>
</evidence>
<protein>
    <submittedName>
        <fullName evidence="2">Uncharacterized protein</fullName>
    </submittedName>
</protein>
<name>A0A4S4NDA9_9BACT</name>
<organism evidence="2 3">
    <name type="scientific">Neolewinella litorea</name>
    <dbReference type="NCBI Taxonomy" id="2562452"/>
    <lineage>
        <taxon>Bacteria</taxon>
        <taxon>Pseudomonadati</taxon>
        <taxon>Bacteroidota</taxon>
        <taxon>Saprospiria</taxon>
        <taxon>Saprospirales</taxon>
        <taxon>Lewinellaceae</taxon>
        <taxon>Neolewinella</taxon>
    </lineage>
</organism>
<keyword evidence="3" id="KW-1185">Reference proteome</keyword>
<dbReference type="RefSeq" id="WP_136460137.1">
    <property type="nucleotide sequence ID" value="NZ_SRSF01000008.1"/>
</dbReference>